<sequence>MDTGILEDLGLTPAEIKVYISLLELGSSGANLILLRSGLQNSVVHRALNSLMEKGIISFILEGKRKVYQATDPTHFFDFIEDKKLNFEKILPELKKRQRASKSETEATIYKSKRGISEIYSRLLNSGGKEYLTFGGGKTVTYEIMGEDWWNLLHAKRIAKKIPARQVFDETILDFGKELNKKPLSRVRFLSQKFEQLTETVIIGDYVAIAMFTENPYGVLIRDKTVADGYRKNFEILWQKAKR</sequence>
<dbReference type="InterPro" id="IPR002831">
    <property type="entry name" value="Tscrpt_reg_TrmB_N"/>
</dbReference>
<dbReference type="InterPro" id="IPR036388">
    <property type="entry name" value="WH-like_DNA-bd_sf"/>
</dbReference>
<protein>
    <submittedName>
        <fullName evidence="2">Sugar-specific transcriptional regulator TrmB</fullName>
    </submittedName>
</protein>
<dbReference type="AlphaFoldDB" id="A0A5E4LXI3"/>
<organism evidence="2 3">
    <name type="scientific">Candidatus Bilamarchaeum dharawalense</name>
    <dbReference type="NCBI Taxonomy" id="2885759"/>
    <lineage>
        <taxon>Archaea</taxon>
        <taxon>Candidatus Micrarchaeota</taxon>
        <taxon>Candidatus Micrarchaeia</taxon>
        <taxon>Candidatus Anstonellales</taxon>
        <taxon>Candidatus Bilamarchaeaceae</taxon>
        <taxon>Candidatus Bilamarchaeum</taxon>
    </lineage>
</organism>
<dbReference type="InterPro" id="IPR011991">
    <property type="entry name" value="ArsR-like_HTH"/>
</dbReference>
<evidence type="ECO:0000259" key="1">
    <source>
        <dbReference type="Pfam" id="PF01978"/>
    </source>
</evidence>
<dbReference type="SUPFAM" id="SSF46785">
    <property type="entry name" value="Winged helix' DNA-binding domain"/>
    <property type="match status" value="1"/>
</dbReference>
<dbReference type="PANTHER" id="PTHR34293">
    <property type="entry name" value="HTH-TYPE TRANSCRIPTIONAL REGULATOR TRMBL2"/>
    <property type="match status" value="1"/>
</dbReference>
<dbReference type="EMBL" id="CABMJJ010000011">
    <property type="protein sequence ID" value="VVC04762.1"/>
    <property type="molecule type" value="Genomic_DNA"/>
</dbReference>
<accession>A0A5E4LXI3</accession>
<reference evidence="2 3" key="1">
    <citation type="submission" date="2019-08" db="EMBL/GenBank/DDBJ databases">
        <authorList>
            <person name="Vazquez-Campos X."/>
        </authorList>
    </citation>
    <scope>NUCLEOTIDE SEQUENCE [LARGE SCALE GENOMIC DNA]</scope>
    <source>
        <strain evidence="2">LFW-283_2</strain>
    </source>
</reference>
<comment type="caution">
    <text evidence="2">The sequence shown here is derived from an EMBL/GenBank/DDBJ whole genome shotgun (WGS) entry which is preliminary data.</text>
</comment>
<dbReference type="CDD" id="cd00090">
    <property type="entry name" value="HTH_ARSR"/>
    <property type="match status" value="1"/>
</dbReference>
<dbReference type="Pfam" id="PF01978">
    <property type="entry name" value="TrmB"/>
    <property type="match status" value="1"/>
</dbReference>
<name>A0A5E4LXI3_9ARCH</name>
<gene>
    <name evidence="2" type="ORF">LFW2832_01100</name>
</gene>
<evidence type="ECO:0000313" key="2">
    <source>
        <dbReference type="EMBL" id="VVC04762.1"/>
    </source>
</evidence>
<dbReference type="Proteomes" id="UP000789941">
    <property type="component" value="Unassembled WGS sequence"/>
</dbReference>
<feature type="domain" description="Transcription regulator TrmB N-terminal" evidence="1">
    <location>
        <begin position="6"/>
        <end position="73"/>
    </location>
</feature>
<evidence type="ECO:0000313" key="3">
    <source>
        <dbReference type="Proteomes" id="UP000789941"/>
    </source>
</evidence>
<dbReference type="InterPro" id="IPR036390">
    <property type="entry name" value="WH_DNA-bd_sf"/>
</dbReference>
<proteinExistence type="predicted"/>
<dbReference type="Gene3D" id="1.10.10.10">
    <property type="entry name" value="Winged helix-like DNA-binding domain superfamily/Winged helix DNA-binding domain"/>
    <property type="match status" value="1"/>
</dbReference>
<dbReference type="InterPro" id="IPR051797">
    <property type="entry name" value="TrmB-like"/>
</dbReference>
<dbReference type="PANTHER" id="PTHR34293:SF1">
    <property type="entry name" value="HTH-TYPE TRANSCRIPTIONAL REGULATOR TRMBL2"/>
    <property type="match status" value="1"/>
</dbReference>